<sequence>MWDKLKNDKYVKDLLVRLLTVLFVAAIALLLFDVLTQSKDGRRQIVDMDGGSEYTQESALATQEEKRLEDILSQMKGVGKTSVMITYQSREQTETVFGSGDNNKNLMVEGVIVASEGAGDIIVKNNIINAVATVYDIPAANVVVFEKNGMK</sequence>
<dbReference type="EMBL" id="CP042469">
    <property type="protein sequence ID" value="QOX62740.1"/>
    <property type="molecule type" value="Genomic_DNA"/>
</dbReference>
<reference evidence="1" key="1">
    <citation type="submission" date="2019-08" db="EMBL/GenBank/DDBJ databases">
        <title>Genome sequence of Clostridiales bacterium MT110.</title>
        <authorList>
            <person name="Cao J."/>
        </authorList>
    </citation>
    <scope>NUCLEOTIDE SEQUENCE</scope>
    <source>
        <strain evidence="1">MT110</strain>
    </source>
</reference>
<protein>
    <submittedName>
        <fullName evidence="1">Uncharacterized protein</fullName>
    </submittedName>
</protein>
<keyword evidence="2" id="KW-1185">Reference proteome</keyword>
<name>A0ACD1A8N9_9FIRM</name>
<gene>
    <name evidence="1" type="ORF">FRZ06_04955</name>
</gene>
<organism evidence="1 2">
    <name type="scientific">Anoxybacterium hadale</name>
    <dbReference type="NCBI Taxonomy" id="3408580"/>
    <lineage>
        <taxon>Bacteria</taxon>
        <taxon>Bacillati</taxon>
        <taxon>Bacillota</taxon>
        <taxon>Clostridia</taxon>
        <taxon>Peptostreptococcales</taxon>
        <taxon>Anaerovoracaceae</taxon>
        <taxon>Anoxybacterium</taxon>
    </lineage>
</organism>
<evidence type="ECO:0000313" key="1">
    <source>
        <dbReference type="EMBL" id="QOX62740.1"/>
    </source>
</evidence>
<accession>A0ACD1A8N9</accession>
<dbReference type="Proteomes" id="UP000594014">
    <property type="component" value="Chromosome"/>
</dbReference>
<evidence type="ECO:0000313" key="2">
    <source>
        <dbReference type="Proteomes" id="UP000594014"/>
    </source>
</evidence>
<proteinExistence type="predicted"/>